<dbReference type="Proteomes" id="UP000238937">
    <property type="component" value="Unassembled WGS sequence"/>
</dbReference>
<protein>
    <submittedName>
        <fullName evidence="1">Uncharacterized protein</fullName>
    </submittedName>
</protein>
<dbReference type="EMBL" id="PVWO01000287">
    <property type="protein sequence ID" value="PSB53956.1"/>
    <property type="molecule type" value="Genomic_DNA"/>
</dbReference>
<proteinExistence type="predicted"/>
<accession>A0A2T1G9X5</accession>
<sequence>MTHHVIFNASQIFLSFVKKSLESDTWTLESGVLCTISCASAIEAIVNELLQEDAKIIGWDELKIKSKIENIANANNQKIDWGSSHWQNADRIIKVRNYLVHFKGENLGLFGTPHIEEMLTNFVLVKQESKNADSTKQSEKYNFSKNTITKYYTSTLLALRELDNAVKTNDSKMRDFLNSEAYEFFTIL</sequence>
<dbReference type="AlphaFoldDB" id="A0A2T1G9X5"/>
<comment type="caution">
    <text evidence="1">The sequence shown here is derived from an EMBL/GenBank/DDBJ whole genome shotgun (WGS) entry which is preliminary data.</text>
</comment>
<dbReference type="RefSeq" id="WP_106308425.1">
    <property type="nucleotide sequence ID" value="NZ_PVWO01000287.1"/>
</dbReference>
<organism evidence="1 2">
    <name type="scientific">Chamaesiphon polymorphus CCALA 037</name>
    <dbReference type="NCBI Taxonomy" id="2107692"/>
    <lineage>
        <taxon>Bacteria</taxon>
        <taxon>Bacillati</taxon>
        <taxon>Cyanobacteriota</taxon>
        <taxon>Cyanophyceae</taxon>
        <taxon>Gomontiellales</taxon>
        <taxon>Chamaesiphonaceae</taxon>
        <taxon>Chamaesiphon</taxon>
    </lineage>
</organism>
<reference evidence="1 2" key="1">
    <citation type="submission" date="2018-03" db="EMBL/GenBank/DDBJ databases">
        <title>The ancient ancestry and fast evolution of plastids.</title>
        <authorList>
            <person name="Moore K.R."/>
            <person name="Magnabosco C."/>
            <person name="Momper L."/>
            <person name="Gold D.A."/>
            <person name="Bosak T."/>
            <person name="Fournier G.P."/>
        </authorList>
    </citation>
    <scope>NUCLEOTIDE SEQUENCE [LARGE SCALE GENOMIC DNA]</scope>
    <source>
        <strain evidence="1 2">CCALA 037</strain>
    </source>
</reference>
<gene>
    <name evidence="1" type="ORF">C7B77_19150</name>
</gene>
<evidence type="ECO:0000313" key="2">
    <source>
        <dbReference type="Proteomes" id="UP000238937"/>
    </source>
</evidence>
<evidence type="ECO:0000313" key="1">
    <source>
        <dbReference type="EMBL" id="PSB53956.1"/>
    </source>
</evidence>
<name>A0A2T1G9X5_9CYAN</name>
<keyword evidence="2" id="KW-1185">Reference proteome</keyword>